<evidence type="ECO:0000313" key="2">
    <source>
        <dbReference type="EMBL" id="UXA65003.1"/>
    </source>
</evidence>
<dbReference type="Proteomes" id="UP001058381">
    <property type="component" value="Chromosome"/>
</dbReference>
<organism evidence="2 3">
    <name type="scientific">Xanthomonas prunicola</name>
    <dbReference type="NCBI Taxonomy" id="2053930"/>
    <lineage>
        <taxon>Bacteria</taxon>
        <taxon>Pseudomonadati</taxon>
        <taxon>Pseudomonadota</taxon>
        <taxon>Gammaproteobacteria</taxon>
        <taxon>Lysobacterales</taxon>
        <taxon>Lysobacteraceae</taxon>
        <taxon>Xanthomonas</taxon>
    </lineage>
</organism>
<dbReference type="GeneID" id="75153524"/>
<protein>
    <submittedName>
        <fullName evidence="2">Uncharacterized protein</fullName>
    </submittedName>
</protein>
<gene>
    <name evidence="2" type="ORF">M0D43_19185</name>
</gene>
<dbReference type="RefSeq" id="WP_252162633.1">
    <property type="nucleotide sequence ID" value="NZ_CP094827.1"/>
</dbReference>
<evidence type="ECO:0000313" key="3">
    <source>
        <dbReference type="Proteomes" id="UP001058381"/>
    </source>
</evidence>
<feature type="region of interest" description="Disordered" evidence="1">
    <location>
        <begin position="1"/>
        <end position="33"/>
    </location>
</feature>
<dbReference type="EMBL" id="CP096142">
    <property type="protein sequence ID" value="UXA65003.1"/>
    <property type="molecule type" value="Genomic_DNA"/>
</dbReference>
<feature type="region of interest" description="Disordered" evidence="1">
    <location>
        <begin position="66"/>
        <end position="90"/>
    </location>
</feature>
<feature type="compositionally biased region" description="Basic and acidic residues" evidence="1">
    <location>
        <begin position="21"/>
        <end position="33"/>
    </location>
</feature>
<proteinExistence type="predicted"/>
<evidence type="ECO:0000256" key="1">
    <source>
        <dbReference type="SAM" id="MobiDB-lite"/>
    </source>
</evidence>
<accession>A0A9Q9J1U4</accession>
<reference evidence="2" key="1">
    <citation type="submission" date="2022-04" db="EMBL/GenBank/DDBJ databases">
        <title>Xanthomonas prunicola pv. tritici, a pathogen causing a previously unreported foliar disease of wheat.</title>
        <authorList>
            <person name="Clavijo F."/>
            <person name="Curland R.D."/>
            <person name="Dill-Macky R."/>
            <person name="Pereyra S."/>
            <person name="Roman-Reyna V."/>
            <person name="Siri M.I."/>
        </authorList>
    </citation>
    <scope>NUCLEOTIDE SEQUENCE</scope>
    <source>
        <strain evidence="2">CIX249</strain>
    </source>
</reference>
<name>A0A9Q9J1U4_9XANT</name>
<dbReference type="AlphaFoldDB" id="A0A9Q9J1U4"/>
<sequence length="90" mass="9786">MQADAAVAALETANQPTAGLSDERGRHTESTDRNRARRLLRVAHAHLTIARSVLFVLLVSGVSSAQAEKRANQDAPTDWPLNRQHLLAGH</sequence>